<dbReference type="EMBL" id="QLMG01000045">
    <property type="protein sequence ID" value="RAK11984.1"/>
    <property type="molecule type" value="Genomic_DNA"/>
</dbReference>
<gene>
    <name evidence="1" type="ORF">ATI53_10454</name>
</gene>
<evidence type="ECO:0000313" key="2">
    <source>
        <dbReference type="Proteomes" id="UP000249165"/>
    </source>
</evidence>
<sequence length="96" mass="10121">MQLPKVIATSNGVCDGAIRPRVSTCHALRCRCRCSAKAVLVALPENVTGHHSEASPMARVLSGTVIALILMRLPVSIAIGKATVPTAVPFSSWRTT</sequence>
<organism evidence="1 2">
    <name type="scientific">Salipiger aestuarii</name>
    <dbReference type="NCBI Taxonomy" id="568098"/>
    <lineage>
        <taxon>Bacteria</taxon>
        <taxon>Pseudomonadati</taxon>
        <taxon>Pseudomonadota</taxon>
        <taxon>Alphaproteobacteria</taxon>
        <taxon>Rhodobacterales</taxon>
        <taxon>Roseobacteraceae</taxon>
        <taxon>Salipiger</taxon>
    </lineage>
</organism>
<reference evidence="1 2" key="1">
    <citation type="submission" date="2018-06" db="EMBL/GenBank/DDBJ databases">
        <title>Genomic Encyclopedia of Archaeal and Bacterial Type Strains, Phase II (KMG-II): from individual species to whole genera.</title>
        <authorList>
            <person name="Goeker M."/>
        </authorList>
    </citation>
    <scope>NUCLEOTIDE SEQUENCE [LARGE SCALE GENOMIC DNA]</scope>
    <source>
        <strain evidence="1 2">DSM 22011</strain>
    </source>
</reference>
<proteinExistence type="predicted"/>
<protein>
    <submittedName>
        <fullName evidence="1">Uncharacterized protein</fullName>
    </submittedName>
</protein>
<evidence type="ECO:0000313" key="1">
    <source>
        <dbReference type="EMBL" id="RAK11984.1"/>
    </source>
</evidence>
<name>A0A327XTC7_9RHOB</name>
<dbReference type="Proteomes" id="UP000249165">
    <property type="component" value="Unassembled WGS sequence"/>
</dbReference>
<accession>A0A327XTC7</accession>
<dbReference type="OrthoDB" id="7854649at2"/>
<dbReference type="RefSeq" id="WP_146609956.1">
    <property type="nucleotide sequence ID" value="NZ_LIQE01000111.1"/>
</dbReference>
<dbReference type="AlphaFoldDB" id="A0A327XTC7"/>
<comment type="caution">
    <text evidence="1">The sequence shown here is derived from an EMBL/GenBank/DDBJ whole genome shotgun (WGS) entry which is preliminary data.</text>
</comment>
<keyword evidence="2" id="KW-1185">Reference proteome</keyword>